<feature type="binding site" evidence="7">
    <location>
        <position position="107"/>
    </location>
    <ligand>
        <name>NAD(+)</name>
        <dbReference type="ChEBI" id="CHEBI:57540"/>
    </ligand>
</feature>
<keyword evidence="3 8" id="KW-0560">Oxidoreductase</keyword>
<dbReference type="InterPro" id="IPR036291">
    <property type="entry name" value="NAD(P)-bd_dom_sf"/>
</dbReference>
<proteinExistence type="inferred from homology"/>
<dbReference type="GO" id="GO:0006108">
    <property type="term" value="P:malate metabolic process"/>
    <property type="evidence" value="ECO:0007669"/>
    <property type="project" value="InterPro"/>
</dbReference>
<dbReference type="Gene3D" id="3.40.50.720">
    <property type="entry name" value="NAD(P)-binding Rossmann-like Domain"/>
    <property type="match status" value="1"/>
</dbReference>
<dbReference type="PIRSF" id="PIRSF000102">
    <property type="entry name" value="Lac_mal_DH"/>
    <property type="match status" value="1"/>
</dbReference>
<accession>A0A7S0GXM3</accession>
<dbReference type="FunFam" id="3.40.50.720:FF:000010">
    <property type="entry name" value="Malate dehydrogenase"/>
    <property type="match status" value="1"/>
</dbReference>
<dbReference type="AlphaFoldDB" id="A0A7S0GXM3"/>
<dbReference type="InterPro" id="IPR010945">
    <property type="entry name" value="Malate_DH_type2"/>
</dbReference>
<evidence type="ECO:0000313" key="12">
    <source>
        <dbReference type="EMBL" id="CAD8443429.1"/>
    </source>
</evidence>
<evidence type="ECO:0000256" key="9">
    <source>
        <dbReference type="RuleBase" id="RU003405"/>
    </source>
</evidence>
<keyword evidence="4 7" id="KW-0520">NAD</keyword>
<dbReference type="SUPFAM" id="SSF56327">
    <property type="entry name" value="LDH C-terminal domain-like"/>
    <property type="match status" value="1"/>
</dbReference>
<gene>
    <name evidence="12" type="ORF">LAMO00422_LOCUS7224</name>
</gene>
<feature type="binding site" evidence="7">
    <location>
        <position position="44"/>
    </location>
    <ligand>
        <name>NAD(+)</name>
        <dbReference type="ChEBI" id="CHEBI:57540"/>
    </ligand>
</feature>
<dbReference type="InterPro" id="IPR001252">
    <property type="entry name" value="Malate_DH_AS"/>
</dbReference>
<dbReference type="EC" id="1.1.1.37" evidence="2 9"/>
<dbReference type="Gene3D" id="3.90.110.10">
    <property type="entry name" value="Lactate dehydrogenase/glycoside hydrolase, family 4, C-terminal"/>
    <property type="match status" value="1"/>
</dbReference>
<dbReference type="InterPro" id="IPR015955">
    <property type="entry name" value="Lactate_DH/Glyco_Ohase_4_C"/>
</dbReference>
<feature type="binding site" evidence="7">
    <location>
        <begin position="13"/>
        <end position="19"/>
    </location>
    <ligand>
        <name>NAD(+)</name>
        <dbReference type="ChEBI" id="CHEBI:57540"/>
    </ligand>
</feature>
<feature type="binding site" evidence="6">
    <location>
        <position position="133"/>
    </location>
    <ligand>
        <name>substrate</name>
    </ligand>
</feature>
<evidence type="ECO:0000256" key="8">
    <source>
        <dbReference type="RuleBase" id="RU003369"/>
    </source>
</evidence>
<evidence type="ECO:0000256" key="6">
    <source>
        <dbReference type="PIRSR" id="PIRSR000102-2"/>
    </source>
</evidence>
<feature type="binding site" evidence="6">
    <location>
        <position position="94"/>
    </location>
    <ligand>
        <name>substrate</name>
    </ligand>
</feature>
<evidence type="ECO:0000256" key="7">
    <source>
        <dbReference type="PIRSR" id="PIRSR000102-3"/>
    </source>
</evidence>
<reference evidence="12" key="1">
    <citation type="submission" date="2021-01" db="EMBL/GenBank/DDBJ databases">
        <authorList>
            <person name="Corre E."/>
            <person name="Pelletier E."/>
            <person name="Niang G."/>
            <person name="Scheremetjew M."/>
            <person name="Finn R."/>
            <person name="Kale V."/>
            <person name="Holt S."/>
            <person name="Cochrane G."/>
            <person name="Meng A."/>
            <person name="Brown T."/>
            <person name="Cohen L."/>
        </authorList>
    </citation>
    <scope>NUCLEOTIDE SEQUENCE</scope>
    <source>
        <strain evidence="12">CCMP2058</strain>
    </source>
</reference>
<comment type="similarity">
    <text evidence="1">Belongs to the LDH/MDH superfamily. MDH type 2 family.</text>
</comment>
<dbReference type="Pfam" id="PF02866">
    <property type="entry name" value="Ldh_1_C"/>
    <property type="match status" value="1"/>
</dbReference>
<dbReference type="PANTHER" id="PTHR23382">
    <property type="entry name" value="MALATE DEHYDROGENASE"/>
    <property type="match status" value="1"/>
</dbReference>
<evidence type="ECO:0000256" key="5">
    <source>
        <dbReference type="PIRSR" id="PIRSR000102-1"/>
    </source>
</evidence>
<feature type="domain" description="Lactate/malate dehydrogenase N-terminal" evidence="10">
    <location>
        <begin position="7"/>
        <end position="154"/>
    </location>
</feature>
<dbReference type="InterPro" id="IPR022383">
    <property type="entry name" value="Lactate/malate_DH_C"/>
</dbReference>
<sequence length="335" mass="35781">MSSPKPMRVLISGAAGQIGYSLIPMVASGQALGFNQPLELVLLDIPPCEGKLKGVCMEIQDCGFSLVTKIIPSVDGKTAFKDVNLAILVGGFPRRPGMLRADLLKKNSSIFSGMGKAIGETAAPDCKVVVVANPANTNCLIAAMNASNLPKENFSALTRLDYNRAKGQLLEKFNLNTTDDIKNVIIWGNHSKTQYPDVINAEIKKEGKWTPVLSVASEEDKKYLASDFITTVQQRGAAVLKARGFSSACSAANAVVNHVNSLYLGTKEGEHVAMAVWSNGNPYGIADGIFYSFPVTCKGGKWSIVGGIKNTEAGTKLMKATEAELLEERKVALGK</sequence>
<feature type="active site" description="Proton acceptor" evidence="5">
    <location>
        <position position="190"/>
    </location>
</feature>
<protein>
    <recommendedName>
        <fullName evidence="2 9">Malate dehydrogenase</fullName>
        <ecNumber evidence="2 9">1.1.1.37</ecNumber>
    </recommendedName>
</protein>
<dbReference type="Pfam" id="PF00056">
    <property type="entry name" value="Ldh_1_N"/>
    <property type="match status" value="1"/>
</dbReference>
<feature type="domain" description="Lactate/malate dehydrogenase C-terminal" evidence="11">
    <location>
        <begin position="158"/>
        <end position="329"/>
    </location>
</feature>
<dbReference type="EMBL" id="HBEM01010304">
    <property type="protein sequence ID" value="CAD8443429.1"/>
    <property type="molecule type" value="Transcribed_RNA"/>
</dbReference>
<name>A0A7S0GXM3_9EUKA</name>
<keyword evidence="9" id="KW-0816">Tricarboxylic acid cycle</keyword>
<dbReference type="SUPFAM" id="SSF51735">
    <property type="entry name" value="NAD(P)-binding Rossmann-fold domains"/>
    <property type="match status" value="1"/>
</dbReference>
<organism evidence="12">
    <name type="scientific">Amorphochlora amoebiformis</name>
    <dbReference type="NCBI Taxonomy" id="1561963"/>
    <lineage>
        <taxon>Eukaryota</taxon>
        <taxon>Sar</taxon>
        <taxon>Rhizaria</taxon>
        <taxon>Cercozoa</taxon>
        <taxon>Chlorarachniophyceae</taxon>
        <taxon>Amorphochlora</taxon>
    </lineage>
</organism>
<evidence type="ECO:0000256" key="2">
    <source>
        <dbReference type="ARBA" id="ARBA00012995"/>
    </source>
</evidence>
<evidence type="ECO:0000259" key="10">
    <source>
        <dbReference type="Pfam" id="PF00056"/>
    </source>
</evidence>
<evidence type="ECO:0000256" key="1">
    <source>
        <dbReference type="ARBA" id="ARBA00009613"/>
    </source>
</evidence>
<dbReference type="FunFam" id="3.90.110.10:FF:000002">
    <property type="entry name" value="Malate dehydrogenase"/>
    <property type="match status" value="1"/>
</dbReference>
<dbReference type="PROSITE" id="PS00068">
    <property type="entry name" value="MDH"/>
    <property type="match status" value="1"/>
</dbReference>
<comment type="catalytic activity">
    <reaction evidence="9">
        <text>(S)-malate + NAD(+) = oxaloacetate + NADH + H(+)</text>
        <dbReference type="Rhea" id="RHEA:21432"/>
        <dbReference type="ChEBI" id="CHEBI:15378"/>
        <dbReference type="ChEBI" id="CHEBI:15589"/>
        <dbReference type="ChEBI" id="CHEBI:16452"/>
        <dbReference type="ChEBI" id="CHEBI:57540"/>
        <dbReference type="ChEBI" id="CHEBI:57945"/>
        <dbReference type="EC" id="1.1.1.37"/>
    </reaction>
</comment>
<feature type="binding site" evidence="7">
    <location>
        <begin position="131"/>
        <end position="133"/>
    </location>
    <ligand>
        <name>NAD(+)</name>
        <dbReference type="ChEBI" id="CHEBI:57540"/>
    </ligand>
</feature>
<feature type="binding site" evidence="6">
    <location>
        <position position="164"/>
    </location>
    <ligand>
        <name>substrate</name>
    </ligand>
</feature>
<dbReference type="InterPro" id="IPR001557">
    <property type="entry name" value="L-lactate/malate_DH"/>
</dbReference>
<dbReference type="GO" id="GO:0030060">
    <property type="term" value="F:L-malate dehydrogenase (NAD+) activity"/>
    <property type="evidence" value="ECO:0007669"/>
    <property type="project" value="UniProtKB-EC"/>
</dbReference>
<evidence type="ECO:0000259" key="11">
    <source>
        <dbReference type="Pfam" id="PF02866"/>
    </source>
</evidence>
<dbReference type="NCBIfam" id="TIGR01759">
    <property type="entry name" value="MalateDH-SF1"/>
    <property type="match status" value="1"/>
</dbReference>
<evidence type="ECO:0000256" key="3">
    <source>
        <dbReference type="ARBA" id="ARBA00023002"/>
    </source>
</evidence>
<feature type="binding site" evidence="6">
    <location>
        <position position="100"/>
    </location>
    <ligand>
        <name>substrate</name>
    </ligand>
</feature>
<dbReference type="NCBIfam" id="NF003916">
    <property type="entry name" value="PRK05442.1"/>
    <property type="match status" value="1"/>
</dbReference>
<dbReference type="InterPro" id="IPR001236">
    <property type="entry name" value="Lactate/malate_DH_N"/>
</dbReference>
<evidence type="ECO:0000256" key="4">
    <source>
        <dbReference type="ARBA" id="ARBA00023027"/>
    </source>
</evidence>
<dbReference type="GO" id="GO:0006099">
    <property type="term" value="P:tricarboxylic acid cycle"/>
    <property type="evidence" value="ECO:0007669"/>
    <property type="project" value="UniProtKB-KW"/>
</dbReference>